<dbReference type="PANTHER" id="PTHR36964">
    <property type="entry name" value="PROTEIN-METHIONINE-SULFOXIDE REDUCTASE HEME-BINDING SUBUNIT MSRQ"/>
    <property type="match status" value="1"/>
</dbReference>
<evidence type="ECO:0000256" key="3">
    <source>
        <dbReference type="ARBA" id="ARBA00022692"/>
    </source>
</evidence>
<dbReference type="GO" id="GO:0046872">
    <property type="term" value="F:metal ion binding"/>
    <property type="evidence" value="ECO:0007669"/>
    <property type="project" value="UniProtKB-KW"/>
</dbReference>
<proteinExistence type="inferred from homology"/>
<keyword evidence="7" id="KW-0285">Flavoprotein</keyword>
<evidence type="ECO:0000256" key="1">
    <source>
        <dbReference type="ARBA" id="ARBA00004141"/>
    </source>
</evidence>
<keyword evidence="5 7" id="KW-0408">Iron</keyword>
<keyword evidence="10" id="KW-1185">Reference proteome</keyword>
<keyword evidence="4 7" id="KW-1133">Transmembrane helix</keyword>
<evidence type="ECO:0000259" key="8">
    <source>
        <dbReference type="Pfam" id="PF01794"/>
    </source>
</evidence>
<keyword evidence="6 7" id="KW-0472">Membrane</keyword>
<comment type="cofactor">
    <cofactor evidence="7">
        <name>FMN</name>
        <dbReference type="ChEBI" id="CHEBI:58210"/>
    </cofactor>
    <text evidence="7">Binds 1 FMN per subunit.</text>
</comment>
<dbReference type="EMBL" id="FOCW01000001">
    <property type="protein sequence ID" value="SEN06357.1"/>
    <property type="molecule type" value="Genomic_DNA"/>
</dbReference>
<keyword evidence="2 7" id="KW-0813">Transport</keyword>
<dbReference type="GO" id="GO:0016679">
    <property type="term" value="F:oxidoreductase activity, acting on diphenols and related substances as donors"/>
    <property type="evidence" value="ECO:0007669"/>
    <property type="project" value="TreeGrafter"/>
</dbReference>
<dbReference type="InterPro" id="IPR013130">
    <property type="entry name" value="Fe3_Rdtase_TM_dom"/>
</dbReference>
<evidence type="ECO:0000256" key="5">
    <source>
        <dbReference type="ARBA" id="ARBA00023004"/>
    </source>
</evidence>
<protein>
    <recommendedName>
        <fullName evidence="7">Protein-methionine-sulfoxide reductase heme-binding subunit MsrQ</fullName>
    </recommendedName>
    <alternativeName>
        <fullName evidence="7">Flavocytochrome MsrQ</fullName>
    </alternativeName>
</protein>
<evidence type="ECO:0000256" key="2">
    <source>
        <dbReference type="ARBA" id="ARBA00022448"/>
    </source>
</evidence>
<organism evidence="9 10">
    <name type="scientific">Brachymonas denitrificans DSM 15123</name>
    <dbReference type="NCBI Taxonomy" id="1121117"/>
    <lineage>
        <taxon>Bacteria</taxon>
        <taxon>Pseudomonadati</taxon>
        <taxon>Pseudomonadota</taxon>
        <taxon>Betaproteobacteria</taxon>
        <taxon>Burkholderiales</taxon>
        <taxon>Comamonadaceae</taxon>
        <taxon>Brachymonas</taxon>
    </lineage>
</organism>
<comment type="similarity">
    <text evidence="7">Belongs to the MsrQ family.</text>
</comment>
<name>A0A1H8DIJ7_9BURK</name>
<dbReference type="GO" id="GO:0005886">
    <property type="term" value="C:plasma membrane"/>
    <property type="evidence" value="ECO:0007669"/>
    <property type="project" value="UniProtKB-SubCell"/>
</dbReference>
<dbReference type="Pfam" id="PF01794">
    <property type="entry name" value="Ferric_reduct"/>
    <property type="match status" value="1"/>
</dbReference>
<keyword evidence="3 7" id="KW-0812">Transmembrane</keyword>
<comment type="function">
    <text evidence="7">Part of the MsrPQ system that repairs oxidized periplasmic proteins containing methionine sulfoxide residues (Met-O), using respiratory chain electrons. Thus protects these proteins from oxidative-stress damage caused by reactive species of oxygen and chlorine generated by the host defense mechanisms. MsrPQ is essential for the maintenance of envelope integrity under bleach stress, rescuing a wide series of structurally unrelated periplasmic proteins from methionine oxidation. MsrQ provides electrons for reduction to the reductase catalytic subunit MsrP, using the quinone pool of the respiratory chain.</text>
</comment>
<comment type="subunit">
    <text evidence="7">Heterodimer of a catalytic subunit (MsrP) and a heme-binding subunit (MsrQ).</text>
</comment>
<evidence type="ECO:0000313" key="10">
    <source>
        <dbReference type="Proteomes" id="UP000199531"/>
    </source>
</evidence>
<comment type="cofactor">
    <cofactor evidence="7">
        <name>heme b</name>
        <dbReference type="ChEBI" id="CHEBI:60344"/>
    </cofactor>
    <text evidence="7">Binds 1 heme b (iron(II)-protoporphyrin IX) group per subunit.</text>
</comment>
<evidence type="ECO:0000256" key="7">
    <source>
        <dbReference type="HAMAP-Rule" id="MF_01207"/>
    </source>
</evidence>
<comment type="caution">
    <text evidence="7">Lacks conserved residue(s) required for the propagation of feature annotation.</text>
</comment>
<evidence type="ECO:0000256" key="4">
    <source>
        <dbReference type="ARBA" id="ARBA00022989"/>
    </source>
</evidence>
<dbReference type="GO" id="GO:0009055">
    <property type="term" value="F:electron transfer activity"/>
    <property type="evidence" value="ECO:0007669"/>
    <property type="project" value="UniProtKB-UniRule"/>
</dbReference>
<feature type="transmembrane region" description="Helical" evidence="7">
    <location>
        <begin position="81"/>
        <end position="105"/>
    </location>
</feature>
<keyword evidence="7" id="KW-0249">Electron transport</keyword>
<dbReference type="GO" id="GO:0010181">
    <property type="term" value="F:FMN binding"/>
    <property type="evidence" value="ECO:0007669"/>
    <property type="project" value="UniProtKB-UniRule"/>
</dbReference>
<dbReference type="InterPro" id="IPR022837">
    <property type="entry name" value="MsrQ-like"/>
</dbReference>
<keyword evidence="7" id="KW-0349">Heme</keyword>
<feature type="transmembrane region" description="Helical" evidence="7">
    <location>
        <begin position="117"/>
        <end position="138"/>
    </location>
</feature>
<comment type="subcellular location">
    <subcellularLocation>
        <location evidence="7">Cell membrane</location>
        <topology evidence="7">Multi-pass membrane protein</topology>
    </subcellularLocation>
    <subcellularLocation>
        <location evidence="1">Membrane</location>
        <topology evidence="1">Multi-pass membrane protein</topology>
    </subcellularLocation>
</comment>
<dbReference type="OrthoDB" id="9788328at2"/>
<evidence type="ECO:0000256" key="6">
    <source>
        <dbReference type="ARBA" id="ARBA00023136"/>
    </source>
</evidence>
<sequence>MDVIKRMLASRKAKPVLWMLGLLPLAWMVWQTMQGAYVNPEESLVRGAGDWALRFLCLTLAVTPARVTFKLPQVLRFRRVLGLLMFSYAVVHLVLYMGLAMGFSLGEIATDIADRPFILAGMLTFLLLLPLALTSNNAAIRALGASNWQALHRLIYVAAGTAVLHFLWMRAGKNDTAEVWVYTAILGLLLGWRLWYWNRSQPAAGACGH</sequence>
<feature type="transmembrane region" description="Helical" evidence="7">
    <location>
        <begin position="150"/>
        <end position="167"/>
    </location>
</feature>
<dbReference type="HAMAP" id="MF_01207">
    <property type="entry name" value="MsrQ"/>
    <property type="match status" value="1"/>
</dbReference>
<dbReference type="GO" id="GO:0030091">
    <property type="term" value="P:protein repair"/>
    <property type="evidence" value="ECO:0007669"/>
    <property type="project" value="UniProtKB-UniRule"/>
</dbReference>
<dbReference type="GO" id="GO:0020037">
    <property type="term" value="F:heme binding"/>
    <property type="evidence" value="ECO:0007669"/>
    <property type="project" value="UniProtKB-UniRule"/>
</dbReference>
<feature type="transmembrane region" description="Helical" evidence="7">
    <location>
        <begin position="51"/>
        <end position="69"/>
    </location>
</feature>
<dbReference type="STRING" id="1121117.SAMN02745977_00315"/>
<keyword evidence="7" id="KW-1003">Cell membrane</keyword>
<evidence type="ECO:0000313" key="9">
    <source>
        <dbReference type="EMBL" id="SEN06357.1"/>
    </source>
</evidence>
<reference evidence="9 10" key="1">
    <citation type="submission" date="2016-10" db="EMBL/GenBank/DDBJ databases">
        <authorList>
            <person name="de Groot N.N."/>
        </authorList>
    </citation>
    <scope>NUCLEOTIDE SEQUENCE [LARGE SCALE GENOMIC DNA]</scope>
    <source>
        <strain evidence="9 10">DSM 15123</strain>
    </source>
</reference>
<keyword evidence="7" id="KW-0479">Metal-binding</keyword>
<dbReference type="AlphaFoldDB" id="A0A1H8DIJ7"/>
<accession>A0A1H8DIJ7</accession>
<gene>
    <name evidence="7" type="primary">msrQ</name>
    <name evidence="9" type="ORF">SAMN02745977_00315</name>
</gene>
<feature type="transmembrane region" description="Helical" evidence="7">
    <location>
        <begin position="179"/>
        <end position="196"/>
    </location>
</feature>
<dbReference type="Proteomes" id="UP000199531">
    <property type="component" value="Unassembled WGS sequence"/>
</dbReference>
<feature type="domain" description="Ferric oxidoreductase" evidence="8">
    <location>
        <begin position="49"/>
        <end position="160"/>
    </location>
</feature>
<dbReference type="PANTHER" id="PTHR36964:SF1">
    <property type="entry name" value="PROTEIN-METHIONINE-SULFOXIDE REDUCTASE HEME-BINDING SUBUNIT MSRQ"/>
    <property type="match status" value="1"/>
</dbReference>
<keyword evidence="7" id="KW-0288">FMN</keyword>